<accession>A0A1G9M7G5</accession>
<dbReference type="Proteomes" id="UP000182347">
    <property type="component" value="Unassembled WGS sequence"/>
</dbReference>
<name>A0A1G9M7G5_9BACI</name>
<sequence>MREMALIVFTALHVTLQILYRIIANPTPGKRENEAFGSGDRAHRIFENEKSIIFVHDKPREVFHVNEQYPRLETGCCL</sequence>
<gene>
    <name evidence="1" type="ORF">SAMN05216244_0470</name>
</gene>
<protein>
    <submittedName>
        <fullName evidence="1">Uncharacterized protein</fullName>
    </submittedName>
</protein>
<evidence type="ECO:0000313" key="1">
    <source>
        <dbReference type="EMBL" id="SDL70242.1"/>
    </source>
</evidence>
<dbReference type="EMBL" id="FNHF01000001">
    <property type="protein sequence ID" value="SDL70242.1"/>
    <property type="molecule type" value="Genomic_DNA"/>
</dbReference>
<keyword evidence="2" id="KW-1185">Reference proteome</keyword>
<evidence type="ECO:0000313" key="2">
    <source>
        <dbReference type="Proteomes" id="UP000182347"/>
    </source>
</evidence>
<dbReference type="STRING" id="482461.SAMN05216244_0470"/>
<proteinExistence type="predicted"/>
<organism evidence="1 2">
    <name type="scientific">Sediminibacillus halophilus</name>
    <dbReference type="NCBI Taxonomy" id="482461"/>
    <lineage>
        <taxon>Bacteria</taxon>
        <taxon>Bacillati</taxon>
        <taxon>Bacillota</taxon>
        <taxon>Bacilli</taxon>
        <taxon>Bacillales</taxon>
        <taxon>Bacillaceae</taxon>
        <taxon>Sediminibacillus</taxon>
    </lineage>
</organism>
<dbReference type="AlphaFoldDB" id="A0A1G9M7G5"/>
<reference evidence="2" key="1">
    <citation type="submission" date="2016-10" db="EMBL/GenBank/DDBJ databases">
        <authorList>
            <person name="Varghese N."/>
            <person name="Submissions S."/>
        </authorList>
    </citation>
    <scope>NUCLEOTIDE SEQUENCE [LARGE SCALE GENOMIC DNA]</scope>
    <source>
        <strain evidence="2">CGMCC 1.6199</strain>
    </source>
</reference>